<comment type="catalytic activity">
    <reaction evidence="1">
        <text>[protein]-peptidylproline (omega=180) = [protein]-peptidylproline (omega=0)</text>
        <dbReference type="Rhea" id="RHEA:16237"/>
        <dbReference type="Rhea" id="RHEA-COMP:10747"/>
        <dbReference type="Rhea" id="RHEA-COMP:10748"/>
        <dbReference type="ChEBI" id="CHEBI:83833"/>
        <dbReference type="ChEBI" id="CHEBI:83834"/>
        <dbReference type="EC" id="5.2.1.8"/>
    </reaction>
</comment>
<dbReference type="GO" id="GO:0003755">
    <property type="term" value="F:peptidyl-prolyl cis-trans isomerase activity"/>
    <property type="evidence" value="ECO:0007669"/>
    <property type="project" value="UniProtKB-KW"/>
</dbReference>
<sequence>MSMKVFNRISSIALLVIFALLTAPGIAAGKASEVLVTVGKTPVTAADLETAVRSSPFAVQFNSLEEQEQAVLRGDLLQRLVALRLLYLEAKARGLDATPEFRKEMEEYRTAQLYRFYIQKLREQLRLPEDELEALKAEYPGQPDALAAAKAARLAEEFRGLRLLSLQLLRDRQHVRFFEDRIVEGITPETVLMEGDDVAVRYQDLVKEGDFPKMPDPEWIKERLYQRTELLLFAQAAAQENVDIEARMESYAQERLPALLTEQMEQQWVPDEKALRDYFDATPDLAKIPERWHVGQLVTSSYAQAAALEKRIREGESLFALAGRYSIDQYGRAHNGDMGWLKEGEGNPEFELRLKNMADGEVSDIIKTSKGYHLVTVLERRPGKMRRFSEMKDKVRQAIINDQLAAYLKVLNEKYPVDWKILADSSAQGAKSE</sequence>
<gene>
    <name evidence="9" type="ORF">ENJ12_06015</name>
</gene>
<evidence type="ECO:0000313" key="9">
    <source>
        <dbReference type="EMBL" id="HEC06384.1"/>
    </source>
</evidence>
<comment type="caution">
    <text evidence="9">The sequence shown here is derived from an EMBL/GenBank/DDBJ whole genome shotgun (WGS) entry which is preliminary data.</text>
</comment>
<keyword evidence="5 7" id="KW-0697">Rotamase</keyword>
<evidence type="ECO:0000256" key="6">
    <source>
        <dbReference type="ARBA" id="ARBA00023235"/>
    </source>
</evidence>
<organism evidence="9">
    <name type="scientific">Thiolapillus brandeum</name>
    <dbReference type="NCBI Taxonomy" id="1076588"/>
    <lineage>
        <taxon>Bacteria</taxon>
        <taxon>Pseudomonadati</taxon>
        <taxon>Pseudomonadota</taxon>
        <taxon>Gammaproteobacteria</taxon>
        <taxon>Chromatiales</taxon>
        <taxon>Sedimenticolaceae</taxon>
        <taxon>Thiolapillus</taxon>
    </lineage>
</organism>
<evidence type="ECO:0000259" key="8">
    <source>
        <dbReference type="PROSITE" id="PS50198"/>
    </source>
</evidence>
<proteinExistence type="inferred from homology"/>
<evidence type="ECO:0000256" key="3">
    <source>
        <dbReference type="ARBA" id="ARBA00013194"/>
    </source>
</evidence>
<dbReference type="SUPFAM" id="SSF54534">
    <property type="entry name" value="FKBP-like"/>
    <property type="match status" value="1"/>
</dbReference>
<dbReference type="InterPro" id="IPR046357">
    <property type="entry name" value="PPIase_dom_sf"/>
</dbReference>
<keyword evidence="6 7" id="KW-0413">Isomerase</keyword>
<evidence type="ECO:0000256" key="2">
    <source>
        <dbReference type="ARBA" id="ARBA00007656"/>
    </source>
</evidence>
<evidence type="ECO:0000256" key="1">
    <source>
        <dbReference type="ARBA" id="ARBA00000971"/>
    </source>
</evidence>
<keyword evidence="4" id="KW-0732">Signal</keyword>
<dbReference type="PROSITE" id="PS50198">
    <property type="entry name" value="PPIC_PPIASE_2"/>
    <property type="match status" value="1"/>
</dbReference>
<dbReference type="PANTHER" id="PTHR47245">
    <property type="entry name" value="PEPTIDYLPROLYL ISOMERASE"/>
    <property type="match status" value="1"/>
</dbReference>
<evidence type="ECO:0000256" key="5">
    <source>
        <dbReference type="ARBA" id="ARBA00023110"/>
    </source>
</evidence>
<reference evidence="9" key="1">
    <citation type="journal article" date="2020" name="mSystems">
        <title>Genome- and Community-Level Interaction Insights into Carbon Utilization and Element Cycling Functions of Hydrothermarchaeota in Hydrothermal Sediment.</title>
        <authorList>
            <person name="Zhou Z."/>
            <person name="Liu Y."/>
            <person name="Xu W."/>
            <person name="Pan J."/>
            <person name="Luo Z.H."/>
            <person name="Li M."/>
        </authorList>
    </citation>
    <scope>NUCLEOTIDE SEQUENCE [LARGE SCALE GENOMIC DNA]</scope>
    <source>
        <strain evidence="9">HyVt-458</strain>
    </source>
</reference>
<dbReference type="InterPro" id="IPR027304">
    <property type="entry name" value="Trigger_fact/SurA_dom_sf"/>
</dbReference>
<dbReference type="Pfam" id="PF00639">
    <property type="entry name" value="Rotamase"/>
    <property type="match status" value="1"/>
</dbReference>
<protein>
    <recommendedName>
        <fullName evidence="3">peptidylprolyl isomerase</fullName>
        <ecNumber evidence="3">5.2.1.8</ecNumber>
    </recommendedName>
</protein>
<evidence type="ECO:0000256" key="7">
    <source>
        <dbReference type="PROSITE-ProRule" id="PRU00278"/>
    </source>
</evidence>
<dbReference type="EMBL" id="DRLF01000215">
    <property type="protein sequence ID" value="HEC06384.1"/>
    <property type="molecule type" value="Genomic_DNA"/>
</dbReference>
<feature type="domain" description="PpiC" evidence="8">
    <location>
        <begin position="289"/>
        <end position="379"/>
    </location>
</feature>
<comment type="similarity">
    <text evidence="2">Belongs to the PpiC/parvulin rotamase family.</text>
</comment>
<dbReference type="InterPro" id="IPR000297">
    <property type="entry name" value="PPIase_PpiC"/>
</dbReference>
<dbReference type="PANTHER" id="PTHR47245:SF1">
    <property type="entry name" value="FOLDASE PROTEIN PRSA"/>
    <property type="match status" value="1"/>
</dbReference>
<accession>A0A831RV18</accession>
<dbReference type="Proteomes" id="UP000886339">
    <property type="component" value="Unassembled WGS sequence"/>
</dbReference>
<dbReference type="Gene3D" id="3.10.50.40">
    <property type="match status" value="1"/>
</dbReference>
<dbReference type="EC" id="5.2.1.8" evidence="3"/>
<dbReference type="AlphaFoldDB" id="A0A831RV18"/>
<name>A0A831RV18_9GAMM</name>
<dbReference type="InterPro" id="IPR050245">
    <property type="entry name" value="PrsA_foldase"/>
</dbReference>
<evidence type="ECO:0000256" key="4">
    <source>
        <dbReference type="ARBA" id="ARBA00022729"/>
    </source>
</evidence>
<dbReference type="SUPFAM" id="SSF109998">
    <property type="entry name" value="Triger factor/SurA peptide-binding domain-like"/>
    <property type="match status" value="1"/>
</dbReference>